<organism evidence="1 2">
    <name type="scientific">Blautia wexlerae</name>
    <dbReference type="NCBI Taxonomy" id="418240"/>
    <lineage>
        <taxon>Bacteria</taxon>
        <taxon>Bacillati</taxon>
        <taxon>Bacillota</taxon>
        <taxon>Clostridia</taxon>
        <taxon>Lachnospirales</taxon>
        <taxon>Lachnospiraceae</taxon>
        <taxon>Blautia</taxon>
    </lineage>
</organism>
<dbReference type="EMBL" id="WWVQ01000065">
    <property type="protein sequence ID" value="MZL35030.1"/>
    <property type="molecule type" value="Genomic_DNA"/>
</dbReference>
<sequence length="173" mass="20193">MTGYRCEEFFGEGRRDAASVMAYETFVLENTDILDYLIKSDLIGETMKELLFVYKTLMKEGMLIHTGFDTDYEEMLYRYRNNEKDRVEFFEEVLDDIRKATGVNVRFCLWLCDSPQECLDSHNADQAKHLKEFEFDMYDTSDIVLADLGKKGKLCGYEKLPEASCSVQMENNL</sequence>
<reference evidence="1 2" key="1">
    <citation type="journal article" date="2019" name="Nat. Med.">
        <title>A library of human gut bacterial isolates paired with longitudinal multiomics data enables mechanistic microbiome research.</title>
        <authorList>
            <person name="Poyet M."/>
            <person name="Groussin M."/>
            <person name="Gibbons S.M."/>
            <person name="Avila-Pacheco J."/>
            <person name="Jiang X."/>
            <person name="Kearney S.M."/>
            <person name="Perrotta A.R."/>
            <person name="Berdy B."/>
            <person name="Zhao S."/>
            <person name="Lieberman T.D."/>
            <person name="Swanson P.K."/>
            <person name="Smith M."/>
            <person name="Roesemann S."/>
            <person name="Alexander J.E."/>
            <person name="Rich S.A."/>
            <person name="Livny J."/>
            <person name="Vlamakis H."/>
            <person name="Clish C."/>
            <person name="Bullock K."/>
            <person name="Deik A."/>
            <person name="Scott J."/>
            <person name="Pierce K.A."/>
            <person name="Xavier R.J."/>
            <person name="Alm E.J."/>
        </authorList>
    </citation>
    <scope>NUCLEOTIDE SEQUENCE [LARGE SCALE GENOMIC DNA]</scope>
    <source>
        <strain evidence="1 2">BIOML-A1</strain>
    </source>
</reference>
<dbReference type="AlphaFoldDB" id="A0A6L8T688"/>
<evidence type="ECO:0000313" key="1">
    <source>
        <dbReference type="EMBL" id="MZL35030.1"/>
    </source>
</evidence>
<dbReference type="RefSeq" id="WP_161234252.1">
    <property type="nucleotide sequence ID" value="NZ_JANGDT010000066.1"/>
</dbReference>
<name>A0A6L8T688_9FIRM</name>
<gene>
    <name evidence="1" type="ORF">GT728_18070</name>
</gene>
<accession>A0A6L8T688</accession>
<comment type="caution">
    <text evidence="1">The sequence shown here is derived from an EMBL/GenBank/DDBJ whole genome shotgun (WGS) entry which is preliminary data.</text>
</comment>
<protein>
    <submittedName>
        <fullName evidence="1">Uncharacterized protein</fullName>
    </submittedName>
</protein>
<dbReference type="Proteomes" id="UP000477285">
    <property type="component" value="Unassembled WGS sequence"/>
</dbReference>
<proteinExistence type="predicted"/>
<evidence type="ECO:0000313" key="2">
    <source>
        <dbReference type="Proteomes" id="UP000477285"/>
    </source>
</evidence>